<dbReference type="eggNOG" id="COG2909">
    <property type="taxonomic scope" value="Bacteria"/>
</dbReference>
<dbReference type="Gene3D" id="3.40.50.300">
    <property type="entry name" value="P-loop containing nucleotide triphosphate hydrolases"/>
    <property type="match status" value="1"/>
</dbReference>
<accession>A0A1H1WZI9</accession>
<dbReference type="InterPro" id="IPR016032">
    <property type="entry name" value="Sig_transdc_resp-reg_C-effctor"/>
</dbReference>
<dbReference type="InterPro" id="IPR059106">
    <property type="entry name" value="WHD_MalT"/>
</dbReference>
<dbReference type="GeneID" id="36301307"/>
<evidence type="ECO:0000313" key="6">
    <source>
        <dbReference type="Proteomes" id="UP000182126"/>
    </source>
</evidence>
<dbReference type="InterPro" id="IPR041664">
    <property type="entry name" value="AAA_16"/>
</dbReference>
<dbReference type="InterPro" id="IPR011990">
    <property type="entry name" value="TPR-like_helical_dom_sf"/>
</dbReference>
<dbReference type="RefSeq" id="WP_231919601.1">
    <property type="nucleotide sequence ID" value="NZ_LT629770.1"/>
</dbReference>
<dbReference type="PROSITE" id="PS50043">
    <property type="entry name" value="HTH_LUXR_2"/>
    <property type="match status" value="1"/>
</dbReference>
<dbReference type="Pfam" id="PF13191">
    <property type="entry name" value="AAA_16"/>
    <property type="match status" value="1"/>
</dbReference>
<dbReference type="InterPro" id="IPR036388">
    <property type="entry name" value="WH-like_DNA-bd_sf"/>
</dbReference>
<dbReference type="Gene3D" id="1.25.40.10">
    <property type="entry name" value="Tetratricopeptide repeat domain"/>
    <property type="match status" value="1"/>
</dbReference>
<dbReference type="PANTHER" id="PTHR44688:SF16">
    <property type="entry name" value="DNA-BINDING TRANSCRIPTIONAL ACTIVATOR DEVR_DOSR"/>
    <property type="match status" value="1"/>
</dbReference>
<dbReference type="EMBL" id="LT629770">
    <property type="protein sequence ID" value="SDT02515.1"/>
    <property type="molecule type" value="Genomic_DNA"/>
</dbReference>
<feature type="domain" description="HTH luxR-type" evidence="4">
    <location>
        <begin position="773"/>
        <end position="835"/>
    </location>
</feature>
<evidence type="ECO:0000256" key="2">
    <source>
        <dbReference type="ARBA" id="ARBA00023125"/>
    </source>
</evidence>
<dbReference type="SMART" id="SM00421">
    <property type="entry name" value="HTH_LUXR"/>
    <property type="match status" value="1"/>
</dbReference>
<gene>
    <name evidence="5" type="ORF">SAMN04489809_3305</name>
</gene>
<dbReference type="GO" id="GO:0003677">
    <property type="term" value="F:DNA binding"/>
    <property type="evidence" value="ECO:0007669"/>
    <property type="project" value="UniProtKB-KW"/>
</dbReference>
<evidence type="ECO:0000259" key="4">
    <source>
        <dbReference type="PROSITE" id="PS50043"/>
    </source>
</evidence>
<dbReference type="Proteomes" id="UP000182126">
    <property type="component" value="Chromosome I"/>
</dbReference>
<dbReference type="Pfam" id="PF25873">
    <property type="entry name" value="WHD_MalT"/>
    <property type="match status" value="1"/>
</dbReference>
<name>A0A1H1WZI9_9MICO</name>
<dbReference type="CDD" id="cd06170">
    <property type="entry name" value="LuxR_C_like"/>
    <property type="match status" value="1"/>
</dbReference>
<dbReference type="AlphaFoldDB" id="A0A1H1WZI9"/>
<dbReference type="PANTHER" id="PTHR44688">
    <property type="entry name" value="DNA-BINDING TRANSCRIPTIONAL ACTIVATOR DEVR_DOSR"/>
    <property type="match status" value="1"/>
</dbReference>
<evidence type="ECO:0000313" key="5">
    <source>
        <dbReference type="EMBL" id="SDT02515.1"/>
    </source>
</evidence>
<evidence type="ECO:0000256" key="3">
    <source>
        <dbReference type="ARBA" id="ARBA00023163"/>
    </source>
</evidence>
<keyword evidence="3" id="KW-0804">Transcription</keyword>
<proteinExistence type="predicted"/>
<dbReference type="SUPFAM" id="SSF48452">
    <property type="entry name" value="TPR-like"/>
    <property type="match status" value="1"/>
</dbReference>
<protein>
    <submittedName>
        <fullName evidence="5">LuxR family transcriptional regulator, maltose regulon positive regulatory protein</fullName>
    </submittedName>
</protein>
<dbReference type="SUPFAM" id="SSF52540">
    <property type="entry name" value="P-loop containing nucleoside triphosphate hydrolases"/>
    <property type="match status" value="1"/>
</dbReference>
<dbReference type="SUPFAM" id="SSF46894">
    <property type="entry name" value="C-terminal effector domain of the bipartite response regulators"/>
    <property type="match status" value="1"/>
</dbReference>
<dbReference type="Pfam" id="PF00196">
    <property type="entry name" value="GerE"/>
    <property type="match status" value="1"/>
</dbReference>
<dbReference type="GO" id="GO:0006355">
    <property type="term" value="P:regulation of DNA-templated transcription"/>
    <property type="evidence" value="ECO:0007669"/>
    <property type="project" value="InterPro"/>
</dbReference>
<dbReference type="InterPro" id="IPR027417">
    <property type="entry name" value="P-loop_NTPase"/>
</dbReference>
<keyword evidence="1" id="KW-0805">Transcription regulation</keyword>
<keyword evidence="2" id="KW-0238">DNA-binding</keyword>
<evidence type="ECO:0000256" key="1">
    <source>
        <dbReference type="ARBA" id="ARBA00023015"/>
    </source>
</evidence>
<organism evidence="5 6">
    <name type="scientific">Microbacterium paraoxydans</name>
    <dbReference type="NCBI Taxonomy" id="199592"/>
    <lineage>
        <taxon>Bacteria</taxon>
        <taxon>Bacillati</taxon>
        <taxon>Actinomycetota</taxon>
        <taxon>Actinomycetes</taxon>
        <taxon>Micrococcales</taxon>
        <taxon>Microbacteriaceae</taxon>
        <taxon>Microbacterium</taxon>
    </lineage>
</organism>
<dbReference type="PRINTS" id="PR00038">
    <property type="entry name" value="HTHLUXR"/>
</dbReference>
<reference evidence="5 6" key="1">
    <citation type="submission" date="2016-10" db="EMBL/GenBank/DDBJ databases">
        <authorList>
            <person name="de Groot N.N."/>
        </authorList>
    </citation>
    <scope>NUCLEOTIDE SEQUENCE [LARGE SCALE GENOMIC DNA]</scope>
    <source>
        <strain evidence="5 6">DSM 15019</strain>
    </source>
</reference>
<dbReference type="InterPro" id="IPR000792">
    <property type="entry name" value="Tscrpt_reg_LuxR_C"/>
</dbReference>
<sequence>MRFRPPATPIGVVPRERVTAAIAAAIDADGVTVLSAPSGYGKTTAVAAWASSRDDVAWLALSASDDDPALLTAGVLNALALAAERAGRVFAAPRDIEDPMRAYRQICAAFQDAEHPVYLIVDDAHRAGEAWGDGLLGMLADQPPDGLRLLLVGTTLIEVTLSRHRLMHPGAFVGVDTLRFSEDEIRSLTRSAPGGLDAAAVRDETGGWPIAVRLVLVGGSLPSSPASTASSFLGAYIREHVLDALPPALADFVLEGTACAELTPDTAVQVTARDDAADLLETCVRLGLFLDRFDGPEGPTYRWHPAFARRCADLARTDAARFATVHRRAARALEHTDPIAAVTHARRAGDPAGARAILLRHWLGLVVGSSAVDVERTATTLLRDNPDDPHLLLVRAGASDVLGDHRVARELCRRAEALLDRTPGQADPAVLLIVRLLLAESSVEVAVSGAEIRALLDAEDDRMYGGRVALNHLLGWTALRNRESPDLAIEYFSAAAREARQAGDRELTSRAVGHLAYGLATSGRLTEAAAVLAEAESTREALPPRNTFARGSAVAAAGWVAYWSGEAEEAVRIFDAAREEAASGRDLAGHARMMGAYAAALTGDPGICRRAAISVQELPIDVVQGVAWPAFRESSVALLEEAVGRRERALRIAMKYAGGTDLPLVGVALSGILRRAEEHAAALEMLRSLRGASELSYVKAATLITAAALRRATGHQEDAHDLCEAALAVASAENLVVLFGPREVAVRRLLQAHVHHGTQFEGFIERCLAVDAVGSVTDRLSERERDVFHQMQTARTLPEIAQELRVSVNTVKTHQRAIYRKLGVSSRREAVHATV</sequence>
<dbReference type="Gene3D" id="1.10.10.10">
    <property type="entry name" value="Winged helix-like DNA-binding domain superfamily/Winged helix DNA-binding domain"/>
    <property type="match status" value="1"/>
</dbReference>